<dbReference type="SUPFAM" id="SSF46689">
    <property type="entry name" value="Homeodomain-like"/>
    <property type="match status" value="1"/>
</dbReference>
<sequence>MGSTRDGRRQRGADTRRTLVQAAVDVVTTSGFDRLTLREVAGRAGVSPASATYHFGTVADLLAAVVEELELRSTQRLTDLTRRSRAGELSLLDACTTYLVDLLGPGRRAYLTMLELRIRAARDPDRVAPPAGQDAVVVDLIQDHVGNRERAAELFSAVVGLATLGALDPAPPDPARIRARMARLLAGFGLPTEPAERSTGEAADATERGTTAGGEHP</sequence>
<dbReference type="OrthoDB" id="3173376at2"/>
<dbReference type="EMBL" id="FOUY01000030">
    <property type="protein sequence ID" value="SFO09406.1"/>
    <property type="molecule type" value="Genomic_DNA"/>
</dbReference>
<dbReference type="GO" id="GO:0003700">
    <property type="term" value="F:DNA-binding transcription factor activity"/>
    <property type="evidence" value="ECO:0007669"/>
    <property type="project" value="TreeGrafter"/>
</dbReference>
<dbReference type="STRING" id="260086.SAMN05216207_103039"/>
<proteinExistence type="predicted"/>
<evidence type="ECO:0000256" key="3">
    <source>
        <dbReference type="SAM" id="MobiDB-lite"/>
    </source>
</evidence>
<gene>
    <name evidence="5" type="ORF">SAMN05216207_103039</name>
</gene>
<protein>
    <submittedName>
        <fullName evidence="5">Transcriptional regulator, TetR family</fullName>
    </submittedName>
</protein>
<reference evidence="5 6" key="1">
    <citation type="submission" date="2016-10" db="EMBL/GenBank/DDBJ databases">
        <authorList>
            <person name="de Groot N.N."/>
        </authorList>
    </citation>
    <scope>NUCLEOTIDE SEQUENCE [LARGE SCALE GENOMIC DNA]</scope>
    <source>
        <strain evidence="5 6">CGMCC 4.1877</strain>
    </source>
</reference>
<evidence type="ECO:0000313" key="5">
    <source>
        <dbReference type="EMBL" id="SFO09406.1"/>
    </source>
</evidence>
<dbReference type="RefSeq" id="WP_093350113.1">
    <property type="nucleotide sequence ID" value="NZ_FOUY01000030.1"/>
</dbReference>
<evidence type="ECO:0000256" key="2">
    <source>
        <dbReference type="PROSITE-ProRule" id="PRU00335"/>
    </source>
</evidence>
<dbReference type="InterPro" id="IPR001647">
    <property type="entry name" value="HTH_TetR"/>
</dbReference>
<dbReference type="Proteomes" id="UP000199614">
    <property type="component" value="Unassembled WGS sequence"/>
</dbReference>
<dbReference type="GO" id="GO:0000976">
    <property type="term" value="F:transcription cis-regulatory region binding"/>
    <property type="evidence" value="ECO:0007669"/>
    <property type="project" value="TreeGrafter"/>
</dbReference>
<name>A0A1I5EDP4_PSUAM</name>
<feature type="DNA-binding region" description="H-T-H motif" evidence="2">
    <location>
        <begin position="36"/>
        <end position="55"/>
    </location>
</feature>
<dbReference type="InterPro" id="IPR050109">
    <property type="entry name" value="HTH-type_TetR-like_transc_reg"/>
</dbReference>
<dbReference type="Pfam" id="PF00440">
    <property type="entry name" value="TetR_N"/>
    <property type="match status" value="1"/>
</dbReference>
<dbReference type="InterPro" id="IPR009057">
    <property type="entry name" value="Homeodomain-like_sf"/>
</dbReference>
<keyword evidence="1 2" id="KW-0238">DNA-binding</keyword>
<evidence type="ECO:0000313" key="6">
    <source>
        <dbReference type="Proteomes" id="UP000199614"/>
    </source>
</evidence>
<feature type="region of interest" description="Disordered" evidence="3">
    <location>
        <begin position="190"/>
        <end position="217"/>
    </location>
</feature>
<dbReference type="PANTHER" id="PTHR30055">
    <property type="entry name" value="HTH-TYPE TRANSCRIPTIONAL REGULATOR RUTR"/>
    <property type="match status" value="1"/>
</dbReference>
<evidence type="ECO:0000259" key="4">
    <source>
        <dbReference type="PROSITE" id="PS50977"/>
    </source>
</evidence>
<dbReference type="AlphaFoldDB" id="A0A1I5EDP4"/>
<keyword evidence="6" id="KW-1185">Reference proteome</keyword>
<dbReference type="PANTHER" id="PTHR30055:SF235">
    <property type="entry name" value="TRANSCRIPTIONAL REGULATORY PROTEIN"/>
    <property type="match status" value="1"/>
</dbReference>
<accession>A0A1I5EDP4</accession>
<dbReference type="PROSITE" id="PS50977">
    <property type="entry name" value="HTH_TETR_2"/>
    <property type="match status" value="1"/>
</dbReference>
<organism evidence="5 6">
    <name type="scientific">Pseudonocardia ammonioxydans</name>
    <dbReference type="NCBI Taxonomy" id="260086"/>
    <lineage>
        <taxon>Bacteria</taxon>
        <taxon>Bacillati</taxon>
        <taxon>Actinomycetota</taxon>
        <taxon>Actinomycetes</taxon>
        <taxon>Pseudonocardiales</taxon>
        <taxon>Pseudonocardiaceae</taxon>
        <taxon>Pseudonocardia</taxon>
    </lineage>
</organism>
<evidence type="ECO:0000256" key="1">
    <source>
        <dbReference type="ARBA" id="ARBA00023125"/>
    </source>
</evidence>
<dbReference type="Gene3D" id="1.10.357.10">
    <property type="entry name" value="Tetracycline Repressor, domain 2"/>
    <property type="match status" value="1"/>
</dbReference>
<feature type="domain" description="HTH tetR-type" evidence="4">
    <location>
        <begin position="13"/>
        <end position="73"/>
    </location>
</feature>